<sequence>MTVVYTHNGLGMKINSARQDQGIPGVYGLLLLDVVSRWGYNDQTLFTPFHLTSEQLADPEYRIPIHIANELVKHALRLTGESTLGYHLGHQMRISIHGFIGYAIMTANDITDALALATRFIQLRMPFLQLYFSTFGPKATLQLQCDFDLEPLRTEIILSLTIGIMTMARALTGRDDLTGEVDLDFEQPFGFEKYLNKMAINMRFDQPHLISSFDKQYLGLKMVNADPIASQIAINQCESELSALGERRRLAMRVRDILTNSEQHYLSIESVAELLHMSDRTLKRQLAAEGTSFSTLVDEVRYRHATSLLSRTDYSLEQIADELGYSDVANFSRAFKRWSGRSPSNWRKDPYL</sequence>
<evidence type="ECO:0000256" key="1">
    <source>
        <dbReference type="ARBA" id="ARBA00023015"/>
    </source>
</evidence>
<dbReference type="Gene3D" id="1.10.10.60">
    <property type="entry name" value="Homeodomain-like"/>
    <property type="match status" value="1"/>
</dbReference>
<evidence type="ECO:0000313" key="6">
    <source>
        <dbReference type="Proteomes" id="UP000018433"/>
    </source>
</evidence>
<name>A0ABN0JWC0_9GAMM</name>
<dbReference type="Pfam" id="PF12833">
    <property type="entry name" value="HTH_18"/>
    <property type="match status" value="1"/>
</dbReference>
<feature type="domain" description="HTH araC/xylS-type" evidence="4">
    <location>
        <begin position="252"/>
        <end position="349"/>
    </location>
</feature>
<dbReference type="Proteomes" id="UP000018433">
    <property type="component" value="Unassembled WGS sequence"/>
</dbReference>
<keyword evidence="6" id="KW-1185">Reference proteome</keyword>
<dbReference type="PANTHER" id="PTHR47894">
    <property type="entry name" value="HTH-TYPE TRANSCRIPTIONAL REGULATOR GADX"/>
    <property type="match status" value="1"/>
</dbReference>
<evidence type="ECO:0000256" key="2">
    <source>
        <dbReference type="ARBA" id="ARBA00023125"/>
    </source>
</evidence>
<dbReference type="PANTHER" id="PTHR47894:SF1">
    <property type="entry name" value="HTH-TYPE TRANSCRIPTIONAL REGULATOR VQSM"/>
    <property type="match status" value="1"/>
</dbReference>
<proteinExistence type="predicted"/>
<keyword evidence="1" id="KW-0805">Transcription regulation</keyword>
<evidence type="ECO:0000313" key="5">
    <source>
        <dbReference type="EMBL" id="ENV59855.1"/>
    </source>
</evidence>
<dbReference type="InterPro" id="IPR009057">
    <property type="entry name" value="Homeodomain-like_sf"/>
</dbReference>
<reference evidence="5 6" key="1">
    <citation type="submission" date="2013-02" db="EMBL/GenBank/DDBJ databases">
        <title>The Genome Sequence of Acinetobacter soli NIPH 2899.</title>
        <authorList>
            <consortium name="The Broad Institute Genome Sequencing Platform"/>
            <consortium name="The Broad Institute Genome Sequencing Center for Infectious Disease"/>
            <person name="Cerqueira G."/>
            <person name="Feldgarden M."/>
            <person name="Courvalin P."/>
            <person name="Perichon B."/>
            <person name="Grillot-Courvalin C."/>
            <person name="Clermont D."/>
            <person name="Rocha E."/>
            <person name="Yoon E.-J."/>
            <person name="Nemec A."/>
            <person name="Walker B."/>
            <person name="Young S.K."/>
            <person name="Zeng Q."/>
            <person name="Gargeya S."/>
            <person name="Fitzgerald M."/>
            <person name="Haas B."/>
            <person name="Abouelleil A."/>
            <person name="Alvarado L."/>
            <person name="Arachchi H.M."/>
            <person name="Berlin A.M."/>
            <person name="Chapman S.B."/>
            <person name="Dewar J."/>
            <person name="Goldberg J."/>
            <person name="Griggs A."/>
            <person name="Gujja S."/>
            <person name="Hansen M."/>
            <person name="Howarth C."/>
            <person name="Imamovic A."/>
            <person name="Larimer J."/>
            <person name="McCowan C."/>
            <person name="Murphy C."/>
            <person name="Neiman D."/>
            <person name="Pearson M."/>
            <person name="Priest M."/>
            <person name="Roberts A."/>
            <person name="Saif S."/>
            <person name="Shea T."/>
            <person name="Sisk P."/>
            <person name="Sykes S."/>
            <person name="Wortman J."/>
            <person name="Nusbaum C."/>
            <person name="Birren B."/>
        </authorList>
    </citation>
    <scope>NUCLEOTIDE SEQUENCE [LARGE SCALE GENOMIC DNA]</scope>
    <source>
        <strain evidence="5 6">NIPH 2899</strain>
    </source>
</reference>
<gene>
    <name evidence="5" type="ORF">F950_02409</name>
</gene>
<protein>
    <recommendedName>
        <fullName evidence="4">HTH araC/xylS-type domain-containing protein</fullName>
    </recommendedName>
</protein>
<dbReference type="InterPro" id="IPR020449">
    <property type="entry name" value="Tscrpt_reg_AraC-type_HTH"/>
</dbReference>
<dbReference type="PRINTS" id="PR00032">
    <property type="entry name" value="HTHARAC"/>
</dbReference>
<evidence type="ECO:0000256" key="3">
    <source>
        <dbReference type="ARBA" id="ARBA00023163"/>
    </source>
</evidence>
<keyword evidence="2" id="KW-0238">DNA-binding</keyword>
<dbReference type="PROSITE" id="PS01124">
    <property type="entry name" value="HTH_ARAC_FAMILY_2"/>
    <property type="match status" value="1"/>
</dbReference>
<comment type="caution">
    <text evidence="5">The sequence shown here is derived from an EMBL/GenBank/DDBJ whole genome shotgun (WGS) entry which is preliminary data.</text>
</comment>
<dbReference type="Pfam" id="PF12625">
    <property type="entry name" value="Arabinose_bd"/>
    <property type="match status" value="1"/>
</dbReference>
<keyword evidence="3" id="KW-0804">Transcription</keyword>
<evidence type="ECO:0000259" key="4">
    <source>
        <dbReference type="PROSITE" id="PS01124"/>
    </source>
</evidence>
<dbReference type="SMART" id="SM00342">
    <property type="entry name" value="HTH_ARAC"/>
    <property type="match status" value="1"/>
</dbReference>
<dbReference type="EMBL" id="APPV01000011">
    <property type="protein sequence ID" value="ENV59855.1"/>
    <property type="molecule type" value="Genomic_DNA"/>
</dbReference>
<dbReference type="SUPFAM" id="SSF46689">
    <property type="entry name" value="Homeodomain-like"/>
    <property type="match status" value="1"/>
</dbReference>
<dbReference type="InterPro" id="IPR018060">
    <property type="entry name" value="HTH_AraC"/>
</dbReference>
<dbReference type="InterPro" id="IPR032687">
    <property type="entry name" value="AraC-type_N"/>
</dbReference>
<accession>A0ABN0JWC0</accession>
<organism evidence="5 6">
    <name type="scientific">Acinetobacter soli NIPH 2899</name>
    <dbReference type="NCBI Taxonomy" id="1217677"/>
    <lineage>
        <taxon>Bacteria</taxon>
        <taxon>Pseudomonadati</taxon>
        <taxon>Pseudomonadota</taxon>
        <taxon>Gammaproteobacteria</taxon>
        <taxon>Moraxellales</taxon>
        <taxon>Moraxellaceae</taxon>
        <taxon>Acinetobacter</taxon>
    </lineage>
</organism>